<dbReference type="InterPro" id="IPR024171">
    <property type="entry name" value="SRK-like_kinase"/>
</dbReference>
<feature type="transmembrane region" description="Helical" evidence="22">
    <location>
        <begin position="389"/>
        <end position="411"/>
    </location>
</feature>
<keyword evidence="14 22" id="KW-0472">Membrane</keyword>
<evidence type="ECO:0000256" key="8">
    <source>
        <dbReference type="ARBA" id="ARBA00022729"/>
    </source>
</evidence>
<dbReference type="SMART" id="SM00108">
    <property type="entry name" value="B_lectin"/>
    <property type="match status" value="1"/>
</dbReference>
<comment type="catalytic activity">
    <reaction evidence="19 20">
        <text>L-seryl-[protein] + ATP = O-phospho-L-seryl-[protein] + ADP + H(+)</text>
        <dbReference type="Rhea" id="RHEA:17989"/>
        <dbReference type="Rhea" id="RHEA-COMP:9863"/>
        <dbReference type="Rhea" id="RHEA-COMP:11604"/>
        <dbReference type="ChEBI" id="CHEBI:15378"/>
        <dbReference type="ChEBI" id="CHEBI:29999"/>
        <dbReference type="ChEBI" id="CHEBI:30616"/>
        <dbReference type="ChEBI" id="CHEBI:83421"/>
        <dbReference type="ChEBI" id="CHEBI:456216"/>
        <dbReference type="EC" id="2.7.11.1"/>
    </reaction>
</comment>
<dbReference type="AlphaFoldDB" id="A0A3B6E8J0"/>
<dbReference type="InterPro" id="IPR036426">
    <property type="entry name" value="Bulb-type_lectin_dom_sf"/>
</dbReference>
<dbReference type="CDD" id="cd14066">
    <property type="entry name" value="STKc_IRAK"/>
    <property type="match status" value="1"/>
</dbReference>
<evidence type="ECO:0000256" key="10">
    <source>
        <dbReference type="ARBA" id="ARBA00022741"/>
    </source>
</evidence>
<evidence type="ECO:0000256" key="2">
    <source>
        <dbReference type="ARBA" id="ARBA00022475"/>
    </source>
</evidence>
<dbReference type="GO" id="GO:0106310">
    <property type="term" value="F:protein serine kinase activity"/>
    <property type="evidence" value="ECO:0007669"/>
    <property type="project" value="RHEA"/>
</dbReference>
<keyword evidence="4" id="KW-0245">EGF-like domain</keyword>
<evidence type="ECO:0000256" key="7">
    <source>
        <dbReference type="ARBA" id="ARBA00022692"/>
    </source>
</evidence>
<dbReference type="CDD" id="cd01098">
    <property type="entry name" value="PAN_AP_plant"/>
    <property type="match status" value="1"/>
</dbReference>
<evidence type="ECO:0000313" key="28">
    <source>
        <dbReference type="Proteomes" id="UP000019116"/>
    </source>
</evidence>
<dbReference type="PROSITE" id="PS50011">
    <property type="entry name" value="PROTEIN_KINASE_DOM"/>
    <property type="match status" value="1"/>
</dbReference>
<evidence type="ECO:0000256" key="13">
    <source>
        <dbReference type="ARBA" id="ARBA00022989"/>
    </source>
</evidence>
<dbReference type="Gramene" id="TraesCS3A02G003600.1">
    <property type="protein sequence ID" value="TraesCS3A02G003600.1.cds1"/>
    <property type="gene ID" value="TraesCS3A02G003600"/>
</dbReference>
<keyword evidence="16" id="KW-0675">Receptor</keyword>
<dbReference type="PROSITE" id="PS00107">
    <property type="entry name" value="PROTEIN_KINASE_ATP"/>
    <property type="match status" value="1"/>
</dbReference>
<keyword evidence="2" id="KW-1003">Cell membrane</keyword>
<evidence type="ECO:0000256" key="4">
    <source>
        <dbReference type="ARBA" id="ARBA00022536"/>
    </source>
</evidence>
<protein>
    <recommendedName>
        <fullName evidence="20">Receptor-like serine/threonine-protein kinase</fullName>
        <ecNumber evidence="20">2.7.11.1</ecNumber>
    </recommendedName>
</protein>
<dbReference type="SMART" id="SM00473">
    <property type="entry name" value="PAN_AP"/>
    <property type="match status" value="1"/>
</dbReference>
<evidence type="ECO:0000256" key="20">
    <source>
        <dbReference type="PIRNR" id="PIRNR000641"/>
    </source>
</evidence>
<keyword evidence="28" id="KW-1185">Reference proteome</keyword>
<proteinExistence type="inferred from homology"/>
<dbReference type="PROSITE" id="PS50948">
    <property type="entry name" value="PAN"/>
    <property type="match status" value="1"/>
</dbReference>
<evidence type="ECO:0000259" key="24">
    <source>
        <dbReference type="PROSITE" id="PS50011"/>
    </source>
</evidence>
<feature type="domain" description="Apple" evidence="26">
    <location>
        <begin position="297"/>
        <end position="379"/>
    </location>
</feature>
<dbReference type="OMA" id="WMDIREE"/>
<evidence type="ECO:0000256" key="1">
    <source>
        <dbReference type="ARBA" id="ARBA00004251"/>
    </source>
</evidence>
<keyword evidence="13 22" id="KW-1133">Transmembrane helix</keyword>
<evidence type="ECO:0000259" key="25">
    <source>
        <dbReference type="PROSITE" id="PS50927"/>
    </source>
</evidence>
<dbReference type="SMART" id="SM00220">
    <property type="entry name" value="S_TKc"/>
    <property type="match status" value="1"/>
</dbReference>
<feature type="signal peptide" evidence="23">
    <location>
        <begin position="1"/>
        <end position="36"/>
    </location>
</feature>
<keyword evidence="9" id="KW-0430">Lectin</keyword>
<evidence type="ECO:0000256" key="12">
    <source>
        <dbReference type="ARBA" id="ARBA00022840"/>
    </source>
</evidence>
<gene>
    <name evidence="27" type="primary">LOC123063776</name>
</gene>
<evidence type="ECO:0000259" key="26">
    <source>
        <dbReference type="PROSITE" id="PS50948"/>
    </source>
</evidence>
<evidence type="ECO:0000256" key="5">
    <source>
        <dbReference type="ARBA" id="ARBA00022553"/>
    </source>
</evidence>
<keyword evidence="6 20" id="KW-0808">Transferase</keyword>
<dbReference type="EnsemblPlants" id="TraesCS3A02G003600.1">
    <property type="protein sequence ID" value="TraesCS3A02G003600.1.cds1"/>
    <property type="gene ID" value="TraesCS3A02G003600"/>
</dbReference>
<dbReference type="Pfam" id="PF01453">
    <property type="entry name" value="B_lectin"/>
    <property type="match status" value="1"/>
</dbReference>
<dbReference type="FunFam" id="3.30.200.20:FF:000370">
    <property type="entry name" value="Receptor-like protein kinase 4"/>
    <property type="match status" value="1"/>
</dbReference>
<dbReference type="Gramene" id="TraesCS3A03G0007900.1">
    <property type="protein sequence ID" value="TraesCS3A03G0007900.1.CDS1"/>
    <property type="gene ID" value="TraesCS3A03G0007900"/>
</dbReference>
<keyword evidence="12 20" id="KW-0067">ATP-binding</keyword>
<dbReference type="InterPro" id="IPR003609">
    <property type="entry name" value="Pan_app"/>
</dbReference>
<dbReference type="Pfam" id="PF08276">
    <property type="entry name" value="PAN_2"/>
    <property type="match status" value="1"/>
</dbReference>
<dbReference type="InterPro" id="IPR001480">
    <property type="entry name" value="Bulb-type_lectin_dom"/>
</dbReference>
<evidence type="ECO:0000256" key="18">
    <source>
        <dbReference type="ARBA" id="ARBA00047899"/>
    </source>
</evidence>
<dbReference type="Pfam" id="PF00069">
    <property type="entry name" value="Pkinase"/>
    <property type="match status" value="1"/>
</dbReference>
<keyword evidence="5" id="KW-0597">Phosphoprotein</keyword>
<reference evidence="27" key="2">
    <citation type="submission" date="2018-10" db="UniProtKB">
        <authorList>
            <consortium name="EnsemblPlants"/>
        </authorList>
    </citation>
    <scope>IDENTIFICATION</scope>
</reference>
<dbReference type="SMR" id="A0A3B6E8J0"/>
<keyword evidence="15" id="KW-1015">Disulfide bond</keyword>
<evidence type="ECO:0000256" key="9">
    <source>
        <dbReference type="ARBA" id="ARBA00022734"/>
    </source>
</evidence>
<dbReference type="GeneID" id="123063776"/>
<evidence type="ECO:0000256" key="17">
    <source>
        <dbReference type="ARBA" id="ARBA00023180"/>
    </source>
</evidence>
<evidence type="ECO:0000256" key="15">
    <source>
        <dbReference type="ARBA" id="ARBA00023157"/>
    </source>
</evidence>
<keyword evidence="11 20" id="KW-0418">Kinase</keyword>
<dbReference type="PROSITE" id="PS50927">
    <property type="entry name" value="BULB_LECTIN"/>
    <property type="match status" value="1"/>
</dbReference>
<evidence type="ECO:0000256" key="23">
    <source>
        <dbReference type="SAM" id="SignalP"/>
    </source>
</evidence>
<comment type="similarity">
    <text evidence="20">Belongs to the protein kinase superfamily. Ser/Thr protein kinase family.</text>
</comment>
<dbReference type="GO" id="GO:0030246">
    <property type="term" value="F:carbohydrate binding"/>
    <property type="evidence" value="ECO:0007669"/>
    <property type="project" value="UniProtKB-KW"/>
</dbReference>
<dbReference type="InterPro" id="IPR008271">
    <property type="entry name" value="Ser/Thr_kinase_AS"/>
</dbReference>
<dbReference type="PANTHER" id="PTHR47974">
    <property type="entry name" value="OS07G0415500 PROTEIN"/>
    <property type="match status" value="1"/>
</dbReference>
<feature type="domain" description="Protein kinase" evidence="24">
    <location>
        <begin position="442"/>
        <end position="716"/>
    </location>
</feature>
<dbReference type="PANTHER" id="PTHR47974:SF19">
    <property type="entry name" value="RECEPTOR-LIKE SERINE_THREONINE-PROTEIN KINASE"/>
    <property type="match status" value="1"/>
</dbReference>
<dbReference type="SUPFAM" id="SSF56112">
    <property type="entry name" value="Protein kinase-like (PK-like)"/>
    <property type="match status" value="1"/>
</dbReference>
<dbReference type="PIRSF" id="PIRSF000641">
    <property type="entry name" value="SRK"/>
    <property type="match status" value="1"/>
</dbReference>
<dbReference type="Gramene" id="TraesWEE_scaffold_062968_01G000200.1">
    <property type="protein sequence ID" value="TraesWEE_scaffold_062968_01G000200.1"/>
    <property type="gene ID" value="TraesWEE_scaffold_062968_01G000200"/>
</dbReference>
<dbReference type="EC" id="2.7.11.1" evidence="20"/>
<dbReference type="GO" id="GO:0005886">
    <property type="term" value="C:plasma membrane"/>
    <property type="evidence" value="ECO:0007669"/>
    <property type="project" value="UniProtKB-SubCell"/>
</dbReference>
<dbReference type="SUPFAM" id="SSF51110">
    <property type="entry name" value="alpha-D-mannose-specific plant lectins"/>
    <property type="match status" value="1"/>
</dbReference>
<keyword evidence="8 23" id="KW-0732">Signal</keyword>
<keyword evidence="17" id="KW-0325">Glycoprotein</keyword>
<feature type="binding site" evidence="21">
    <location>
        <position position="472"/>
    </location>
    <ligand>
        <name>ATP</name>
        <dbReference type="ChEBI" id="CHEBI:30616"/>
    </ligand>
</feature>
<evidence type="ECO:0000256" key="21">
    <source>
        <dbReference type="PROSITE-ProRule" id="PRU10141"/>
    </source>
</evidence>
<evidence type="ECO:0000256" key="11">
    <source>
        <dbReference type="ARBA" id="ARBA00022777"/>
    </source>
</evidence>
<dbReference type="GO" id="GO:0004674">
    <property type="term" value="F:protein serine/threonine kinase activity"/>
    <property type="evidence" value="ECO:0007669"/>
    <property type="project" value="UniProtKB-KW"/>
</dbReference>
<dbReference type="InterPro" id="IPR011009">
    <property type="entry name" value="Kinase-like_dom_sf"/>
</dbReference>
<dbReference type="FunFam" id="1.10.510.10:FF:000227">
    <property type="entry name" value="Serine/threonine-protein kinase"/>
    <property type="match status" value="1"/>
</dbReference>
<keyword evidence="10 20" id="KW-0547">Nucleotide-binding</keyword>
<dbReference type="Gene3D" id="3.30.200.20">
    <property type="entry name" value="Phosphorylase Kinase, domain 1"/>
    <property type="match status" value="1"/>
</dbReference>
<dbReference type="Proteomes" id="UP000019116">
    <property type="component" value="Chromosome 3A"/>
</dbReference>
<evidence type="ECO:0000256" key="22">
    <source>
        <dbReference type="SAM" id="Phobius"/>
    </source>
</evidence>
<dbReference type="InterPro" id="IPR017441">
    <property type="entry name" value="Protein_kinase_ATP_BS"/>
</dbReference>
<keyword evidence="7 22" id="KW-0812">Transmembrane</keyword>
<accession>A0A3B6E8J0</accession>
<feature type="chain" id="PRO_5043173236" description="Receptor-like serine/threonine-protein kinase" evidence="23">
    <location>
        <begin position="37"/>
        <end position="745"/>
    </location>
</feature>
<evidence type="ECO:0000256" key="6">
    <source>
        <dbReference type="ARBA" id="ARBA00022679"/>
    </source>
</evidence>
<sequence>MAKPGKHTASSSSFVVPLLYLTITVLLSSGCKSVDATDILLPGQSRSGNQSLLSKYGSFKMGFDSDCTFGIWYMNSSTCSPLLVWAPDVFSPGCTDKASFGLFKNGSLYLKNDEASLAWSSLGTDGIPISAVAVLLDNGNLVVRDQVNISLVSWQSFDNPVGAVLPGGWLGFNRVTGKNVSLVWIDRFILKINAEQSRGFIVQDTSDNINYSDAFPSWMDIHEEDGGSFLMFNDAHLYLQLHDDGTVSAAKLGDCGPALWSQYSRCGNAAYCGPDSICVVPYAEIRSYCLRVAAPHCLSNLSAKQDISFHPIDEVLVFPETPSLVQVRGIRECEAICSSDCSCTSYAFNGTCLLWSVELHKLTVGIMPGSDGHLYIRTAKQKENSGSKIGILIPTVTGVLLLLLVALFVWWRSKRKIFTERPENCSGGLMIFSDAQMKKATRNFSEKLGEGGFGCVFKGTLPAAASSMVAIKRLKDLGQGEKQFRAEVQTIGMIQHINLVRLFGFCVERSTRMLVYEYMENGSLNSHLFSKGSSKLPWELRYRIALGTARGLAYLHEGCTDRIIHCDMKPDNVLLDADFCPKIADFGMAKLLGRDFSRALTTMRGTIGYLAPEWISGVPITHKSDVYSYGMMLLEIISGRRNSEKIKEGEFTYFPIFAAVKVNEGDVVCLLDSRLAGDADLEQLTRACRTACWCIQDDEDHRPMMGHVVRMLEGVVDVQVPPIPRSLQNFVGMDDCSHSTAFYTL</sequence>
<dbReference type="GO" id="GO:0005524">
    <property type="term" value="F:ATP binding"/>
    <property type="evidence" value="ECO:0007669"/>
    <property type="project" value="UniProtKB-UniRule"/>
</dbReference>
<evidence type="ECO:0000256" key="14">
    <source>
        <dbReference type="ARBA" id="ARBA00023136"/>
    </source>
</evidence>
<reference evidence="27" key="1">
    <citation type="submission" date="2018-08" db="EMBL/GenBank/DDBJ databases">
        <authorList>
            <person name="Rossello M."/>
        </authorList>
    </citation>
    <scope>NUCLEOTIDE SEQUENCE [LARGE SCALE GENOMIC DNA]</scope>
    <source>
        <strain evidence="27">cv. Chinese Spring</strain>
    </source>
</reference>
<evidence type="ECO:0000256" key="16">
    <source>
        <dbReference type="ARBA" id="ARBA00023170"/>
    </source>
</evidence>
<dbReference type="GO" id="GO:0051707">
    <property type="term" value="P:response to other organism"/>
    <property type="evidence" value="ECO:0007669"/>
    <property type="project" value="UniProtKB-ARBA"/>
</dbReference>
<dbReference type="STRING" id="4565.A0A3B6E8J0"/>
<dbReference type="Gene3D" id="1.10.510.10">
    <property type="entry name" value="Transferase(Phosphotransferase) domain 1"/>
    <property type="match status" value="1"/>
</dbReference>
<dbReference type="OrthoDB" id="5857966at2759"/>
<dbReference type="Gene3D" id="2.90.10.10">
    <property type="entry name" value="Bulb-type lectin domain"/>
    <property type="match status" value="1"/>
</dbReference>
<evidence type="ECO:0000256" key="19">
    <source>
        <dbReference type="ARBA" id="ARBA00048679"/>
    </source>
</evidence>
<keyword evidence="3 20" id="KW-0723">Serine/threonine-protein kinase</keyword>
<dbReference type="RefSeq" id="XP_044343626.1">
    <property type="nucleotide sequence ID" value="XM_044487691.1"/>
</dbReference>
<dbReference type="InterPro" id="IPR000719">
    <property type="entry name" value="Prot_kinase_dom"/>
</dbReference>
<dbReference type="PROSITE" id="PS00108">
    <property type="entry name" value="PROTEIN_KINASE_ST"/>
    <property type="match status" value="1"/>
</dbReference>
<comment type="subcellular location">
    <subcellularLocation>
        <location evidence="1">Cell membrane</location>
        <topology evidence="1">Single-pass type I membrane protein</topology>
    </subcellularLocation>
</comment>
<feature type="domain" description="Bulb-type lectin" evidence="25">
    <location>
        <begin position="37"/>
        <end position="156"/>
    </location>
</feature>
<dbReference type="Gramene" id="TraesPARA_EIv1.0_0770340.1">
    <property type="protein sequence ID" value="TraesPARA_EIv1.0_0770340.1.CDS1"/>
    <property type="gene ID" value="TraesPARA_EIv1.0_0770340"/>
</dbReference>
<evidence type="ECO:0000313" key="27">
    <source>
        <dbReference type="EnsemblPlants" id="TraesCS3A02G003600.1.cds1"/>
    </source>
</evidence>
<evidence type="ECO:0000256" key="3">
    <source>
        <dbReference type="ARBA" id="ARBA00022527"/>
    </source>
</evidence>
<organism evidence="27">
    <name type="scientific">Triticum aestivum</name>
    <name type="common">Wheat</name>
    <dbReference type="NCBI Taxonomy" id="4565"/>
    <lineage>
        <taxon>Eukaryota</taxon>
        <taxon>Viridiplantae</taxon>
        <taxon>Streptophyta</taxon>
        <taxon>Embryophyta</taxon>
        <taxon>Tracheophyta</taxon>
        <taxon>Spermatophyta</taxon>
        <taxon>Magnoliopsida</taxon>
        <taxon>Liliopsida</taxon>
        <taxon>Poales</taxon>
        <taxon>Poaceae</taxon>
        <taxon>BOP clade</taxon>
        <taxon>Pooideae</taxon>
        <taxon>Triticodae</taxon>
        <taxon>Triticeae</taxon>
        <taxon>Triticinae</taxon>
        <taxon>Triticum</taxon>
    </lineage>
</organism>
<dbReference type="PROSITE" id="PS51257">
    <property type="entry name" value="PROKAR_LIPOPROTEIN"/>
    <property type="match status" value="1"/>
</dbReference>
<comment type="catalytic activity">
    <reaction evidence="18 20">
        <text>L-threonyl-[protein] + ATP = O-phospho-L-threonyl-[protein] + ADP + H(+)</text>
        <dbReference type="Rhea" id="RHEA:46608"/>
        <dbReference type="Rhea" id="RHEA-COMP:11060"/>
        <dbReference type="Rhea" id="RHEA-COMP:11605"/>
        <dbReference type="ChEBI" id="CHEBI:15378"/>
        <dbReference type="ChEBI" id="CHEBI:30013"/>
        <dbReference type="ChEBI" id="CHEBI:30616"/>
        <dbReference type="ChEBI" id="CHEBI:61977"/>
        <dbReference type="ChEBI" id="CHEBI:456216"/>
        <dbReference type="EC" id="2.7.11.1"/>
    </reaction>
</comment>
<name>A0A3B6E8J0_WHEAT</name>